<dbReference type="Gene3D" id="3.60.21.10">
    <property type="match status" value="1"/>
</dbReference>
<feature type="domain" description="Calcineurin-like phosphoesterase" evidence="1">
    <location>
        <begin position="41"/>
        <end position="166"/>
    </location>
</feature>
<keyword evidence="3" id="KW-1185">Reference proteome</keyword>
<gene>
    <name evidence="2" type="ORF">DCC81_07640</name>
</gene>
<protein>
    <submittedName>
        <fullName evidence="2">Metallophosphoesterase</fullName>
    </submittedName>
</protein>
<accession>A0A2T7BNS1</accession>
<dbReference type="Pfam" id="PF00149">
    <property type="entry name" value="Metallophos"/>
    <property type="match status" value="1"/>
</dbReference>
<evidence type="ECO:0000313" key="2">
    <source>
        <dbReference type="EMBL" id="PUZ29323.1"/>
    </source>
</evidence>
<dbReference type="NCBIfam" id="TIGR04123">
    <property type="entry name" value="P_estr_lig_assc"/>
    <property type="match status" value="1"/>
</dbReference>
<dbReference type="SUPFAM" id="SSF56300">
    <property type="entry name" value="Metallo-dependent phosphatases"/>
    <property type="match status" value="1"/>
</dbReference>
<dbReference type="OrthoDB" id="9795838at2"/>
<dbReference type="Proteomes" id="UP000244450">
    <property type="component" value="Unassembled WGS sequence"/>
</dbReference>
<dbReference type="AlphaFoldDB" id="A0A2T7BNS1"/>
<dbReference type="PIRSF" id="PIRSF000887">
    <property type="entry name" value="Pesterase_MJ0037"/>
    <property type="match status" value="1"/>
</dbReference>
<evidence type="ECO:0000259" key="1">
    <source>
        <dbReference type="Pfam" id="PF00149"/>
    </source>
</evidence>
<dbReference type="PANTHER" id="PTHR39323:SF1">
    <property type="entry name" value="BLR1149 PROTEIN"/>
    <property type="match status" value="1"/>
</dbReference>
<name>A0A2T7BNS1_9BACT</name>
<dbReference type="InterPro" id="IPR024173">
    <property type="entry name" value="Pesterase_MJ0037-like"/>
</dbReference>
<dbReference type="GO" id="GO:0016787">
    <property type="term" value="F:hydrolase activity"/>
    <property type="evidence" value="ECO:0007669"/>
    <property type="project" value="InterPro"/>
</dbReference>
<dbReference type="InterPro" id="IPR029052">
    <property type="entry name" value="Metallo-depent_PP-like"/>
</dbReference>
<dbReference type="InterPro" id="IPR026336">
    <property type="entry name" value="PdeM-like"/>
</dbReference>
<sequence>MARRAKKKYAITLDDLIFQHQSQHWVLSSYKAIFWQEEQSLIVSDLHLGKSAHFRKAGIAVPAHLVQEDLFCLQKLITRYHPVRIIIVGDMFHSVANNDIEYFRLWRQQFSRVEFILVQGNHDILEPMVYAGLQVKVEKHLQLRNIYFAHDAADAVAQKSYVISGHLHPGVVISGMGRQSMRLPCFYFGEQYAVLPAFGKFTGLASVAPAPHEAVFVIADKQVMQWQ</sequence>
<organism evidence="2 3">
    <name type="scientific">Chitinophaga parva</name>
    <dbReference type="NCBI Taxonomy" id="2169414"/>
    <lineage>
        <taxon>Bacteria</taxon>
        <taxon>Pseudomonadati</taxon>
        <taxon>Bacteroidota</taxon>
        <taxon>Chitinophagia</taxon>
        <taxon>Chitinophagales</taxon>
        <taxon>Chitinophagaceae</taxon>
        <taxon>Chitinophaga</taxon>
    </lineage>
</organism>
<evidence type="ECO:0000313" key="3">
    <source>
        <dbReference type="Proteomes" id="UP000244450"/>
    </source>
</evidence>
<dbReference type="InterPro" id="IPR004843">
    <property type="entry name" value="Calcineurin-like_PHP"/>
</dbReference>
<comment type="caution">
    <text evidence="2">The sequence shown here is derived from an EMBL/GenBank/DDBJ whole genome shotgun (WGS) entry which is preliminary data.</text>
</comment>
<dbReference type="PANTHER" id="PTHR39323">
    <property type="entry name" value="BLR1149 PROTEIN"/>
    <property type="match status" value="1"/>
</dbReference>
<reference evidence="2 3" key="1">
    <citation type="submission" date="2018-04" db="EMBL/GenBank/DDBJ databases">
        <title>Chitinophaga fuyangensis sp. nov., isolated from soil in a chemical factory.</title>
        <authorList>
            <person name="Chen K."/>
        </authorList>
    </citation>
    <scope>NUCLEOTIDE SEQUENCE [LARGE SCALE GENOMIC DNA]</scope>
    <source>
        <strain evidence="2 3">LY-1</strain>
    </source>
</reference>
<dbReference type="EMBL" id="QCYK01000001">
    <property type="protein sequence ID" value="PUZ29323.1"/>
    <property type="molecule type" value="Genomic_DNA"/>
</dbReference>
<proteinExistence type="predicted"/>